<dbReference type="Proteomes" id="UP000178953">
    <property type="component" value="Unassembled WGS sequence"/>
</dbReference>
<comment type="caution">
    <text evidence="2">The sequence shown here is derived from an EMBL/GenBank/DDBJ whole genome shotgun (WGS) entry which is preliminary data.</text>
</comment>
<dbReference type="Pfam" id="PF14032">
    <property type="entry name" value="PknH_C"/>
    <property type="match status" value="1"/>
</dbReference>
<evidence type="ECO:0000313" key="3">
    <source>
        <dbReference type="Proteomes" id="UP000178953"/>
    </source>
</evidence>
<gene>
    <name evidence="2" type="ORF">BEL07_06600</name>
</gene>
<dbReference type="InterPro" id="IPR026954">
    <property type="entry name" value="PknH-like_Extracell"/>
</dbReference>
<dbReference type="Gene3D" id="3.40.1000.70">
    <property type="entry name" value="PknH-like extracellular domain"/>
    <property type="match status" value="1"/>
</dbReference>
<dbReference type="AlphaFoldDB" id="A0A1E8Q806"/>
<sequence length="165" mass="17002">MTVDTTMSSMVGDSGNVEPAACLPAASVAQDGVYAGSGWDAVRVQSLHEPGEDFDHLLHQAVVEFPAPRDAAAFYADSIGTWAACTGTYTYTPTGVIWNVGESTQDGAVLTVSTSQQDATWLCQRALSAAAAVVVDVLTCSGDDRSAMAAAATVAQQIAARATNQ</sequence>
<protein>
    <recommendedName>
        <fullName evidence="1">PknH-like extracellular domain-containing protein</fullName>
    </recommendedName>
</protein>
<dbReference type="EMBL" id="MCHX01000011">
    <property type="protein sequence ID" value="OFJ54605.1"/>
    <property type="molecule type" value="Genomic_DNA"/>
</dbReference>
<feature type="domain" description="PknH-like extracellular" evidence="1">
    <location>
        <begin position="2"/>
        <end position="161"/>
    </location>
</feature>
<reference evidence="2 3" key="1">
    <citation type="submission" date="2016-09" db="EMBL/GenBank/DDBJ databases">
        <title>genome sequence of Mycobacterium sp. 739 SCH.</title>
        <authorList>
            <person name="Greninger A.L."/>
            <person name="Qin X."/>
            <person name="Jerome K."/>
            <person name="Vora S."/>
            <person name="Quinn K."/>
        </authorList>
    </citation>
    <scope>NUCLEOTIDE SEQUENCE [LARGE SCALE GENOMIC DNA]</scope>
    <source>
        <strain evidence="2 3">SCH</strain>
    </source>
</reference>
<evidence type="ECO:0000259" key="1">
    <source>
        <dbReference type="Pfam" id="PF14032"/>
    </source>
</evidence>
<proteinExistence type="predicted"/>
<dbReference type="InterPro" id="IPR038232">
    <property type="entry name" value="PknH-like_Extracell_sf"/>
</dbReference>
<accession>A0A1E8Q806</accession>
<keyword evidence="3" id="KW-1185">Reference proteome</keyword>
<organism evidence="2 3">
    <name type="scientific">Mycolicibacterium grossiae</name>
    <dbReference type="NCBI Taxonomy" id="1552759"/>
    <lineage>
        <taxon>Bacteria</taxon>
        <taxon>Bacillati</taxon>
        <taxon>Actinomycetota</taxon>
        <taxon>Actinomycetes</taxon>
        <taxon>Mycobacteriales</taxon>
        <taxon>Mycobacteriaceae</taxon>
        <taxon>Mycolicibacterium</taxon>
    </lineage>
</organism>
<evidence type="ECO:0000313" key="2">
    <source>
        <dbReference type="EMBL" id="OFJ54605.1"/>
    </source>
</evidence>
<name>A0A1E8Q806_9MYCO</name>